<keyword evidence="1" id="KW-1185">Reference proteome</keyword>
<dbReference type="WBParaSite" id="MhA1_Contig88.frz3.gene88">
    <property type="protein sequence ID" value="MhA1_Contig88.frz3.gene88"/>
    <property type="gene ID" value="MhA1_Contig88.frz3.gene88"/>
</dbReference>
<proteinExistence type="predicted"/>
<dbReference type="AlphaFoldDB" id="A0A1I8C1C0"/>
<dbReference type="Proteomes" id="UP000095281">
    <property type="component" value="Unplaced"/>
</dbReference>
<evidence type="ECO:0000313" key="2">
    <source>
        <dbReference type="WBParaSite" id="MhA1_Contig88.frz3.gene88"/>
    </source>
</evidence>
<protein>
    <submittedName>
        <fullName evidence="2">SGNH_hydro domain-containing protein</fullName>
    </submittedName>
</protein>
<name>A0A1I8C1C0_MELHA</name>
<sequence length="116" mass="13397">MLIYPNWQFFVKNLFKFVCIASILPFTKPNCLHEDGMQEKNANGYFEHYPSEGQETVSKYMNKYQNNQKIDLFGDNHLFSPKFVMSLGDNFYDNGIGPGEAEDRFGKVGQIIRNIG</sequence>
<organism evidence="1 2">
    <name type="scientific">Meloidogyne hapla</name>
    <name type="common">Root-knot nematode worm</name>
    <dbReference type="NCBI Taxonomy" id="6305"/>
    <lineage>
        <taxon>Eukaryota</taxon>
        <taxon>Metazoa</taxon>
        <taxon>Ecdysozoa</taxon>
        <taxon>Nematoda</taxon>
        <taxon>Chromadorea</taxon>
        <taxon>Rhabditida</taxon>
        <taxon>Tylenchina</taxon>
        <taxon>Tylenchomorpha</taxon>
        <taxon>Tylenchoidea</taxon>
        <taxon>Meloidogynidae</taxon>
        <taxon>Meloidogyninae</taxon>
        <taxon>Meloidogyne</taxon>
    </lineage>
</organism>
<evidence type="ECO:0000313" key="1">
    <source>
        <dbReference type="Proteomes" id="UP000095281"/>
    </source>
</evidence>
<reference evidence="2" key="1">
    <citation type="submission" date="2016-11" db="UniProtKB">
        <authorList>
            <consortium name="WormBaseParasite"/>
        </authorList>
    </citation>
    <scope>IDENTIFICATION</scope>
</reference>
<accession>A0A1I8C1C0</accession>